<dbReference type="Pfam" id="PF02801">
    <property type="entry name" value="Ketoacyl-synt_C"/>
    <property type="match status" value="1"/>
</dbReference>
<dbReference type="InterPro" id="IPR014043">
    <property type="entry name" value="Acyl_transferase_dom"/>
</dbReference>
<evidence type="ECO:0000256" key="1">
    <source>
        <dbReference type="ARBA" id="ARBA00022450"/>
    </source>
</evidence>
<dbReference type="GO" id="GO:1901336">
    <property type="term" value="P:lactone biosynthetic process"/>
    <property type="evidence" value="ECO:0007669"/>
    <property type="project" value="UniProtKB-ARBA"/>
</dbReference>
<keyword evidence="10" id="KW-1185">Reference proteome</keyword>
<dbReference type="Gene3D" id="3.90.180.10">
    <property type="entry name" value="Medium-chain alcohol dehydrogenases, catalytic domain"/>
    <property type="match status" value="1"/>
</dbReference>
<feature type="domain" description="PKS/mFAS DH" evidence="8">
    <location>
        <begin position="918"/>
        <end position="1241"/>
    </location>
</feature>
<dbReference type="Gene3D" id="3.40.47.10">
    <property type="match status" value="1"/>
</dbReference>
<keyword evidence="2" id="KW-0597">Phosphoprotein</keyword>
<dbReference type="SMART" id="SM00827">
    <property type="entry name" value="PKS_AT"/>
    <property type="match status" value="1"/>
</dbReference>
<dbReference type="PANTHER" id="PTHR43775:SF29">
    <property type="entry name" value="ASPERFURANONE POLYKETIDE SYNTHASE AFOG-RELATED"/>
    <property type="match status" value="1"/>
</dbReference>
<dbReference type="InterPro" id="IPR013968">
    <property type="entry name" value="PKS_KR"/>
</dbReference>
<keyword evidence="3" id="KW-0808">Transferase</keyword>
<dbReference type="EMBL" id="ML986784">
    <property type="protein sequence ID" value="KAF2258097.1"/>
    <property type="molecule type" value="Genomic_DNA"/>
</dbReference>
<dbReference type="Pfam" id="PF16197">
    <property type="entry name" value="KAsynt_C_assoc"/>
    <property type="match status" value="1"/>
</dbReference>
<proteinExistence type="predicted"/>
<dbReference type="Pfam" id="PF08659">
    <property type="entry name" value="KR"/>
    <property type="match status" value="1"/>
</dbReference>
<feature type="region of interest" description="N-terminal hotdog fold" evidence="5">
    <location>
        <begin position="918"/>
        <end position="1054"/>
    </location>
</feature>
<dbReference type="InterPro" id="IPR049552">
    <property type="entry name" value="PKS_DH_N"/>
</dbReference>
<dbReference type="InterPro" id="IPR014031">
    <property type="entry name" value="Ketoacyl_synth_C"/>
</dbReference>
<dbReference type="GO" id="GO:0016491">
    <property type="term" value="F:oxidoreductase activity"/>
    <property type="evidence" value="ECO:0007669"/>
    <property type="project" value="InterPro"/>
</dbReference>
<dbReference type="PROSITE" id="PS52004">
    <property type="entry name" value="KS3_2"/>
    <property type="match status" value="1"/>
</dbReference>
<dbReference type="Pfam" id="PF08240">
    <property type="entry name" value="ADH_N"/>
    <property type="match status" value="1"/>
</dbReference>
<evidence type="ECO:0000259" key="8">
    <source>
        <dbReference type="PROSITE" id="PS52019"/>
    </source>
</evidence>
<dbReference type="InterPro" id="IPR020806">
    <property type="entry name" value="PKS_PP-bd"/>
</dbReference>
<comment type="caution">
    <text evidence="9">The sequence shown here is derived from an EMBL/GenBank/DDBJ whole genome shotgun (WGS) entry which is preliminary data.</text>
</comment>
<dbReference type="InterPro" id="IPR050091">
    <property type="entry name" value="PKS_NRPS_Biosynth_Enz"/>
</dbReference>
<dbReference type="InterPro" id="IPR020841">
    <property type="entry name" value="PKS_Beta-ketoAc_synthase_dom"/>
</dbReference>
<feature type="active site" description="Proton acceptor; for dehydratase activity" evidence="5">
    <location>
        <position position="950"/>
    </location>
</feature>
<dbReference type="SUPFAM" id="SSF47336">
    <property type="entry name" value="ACP-like"/>
    <property type="match status" value="1"/>
</dbReference>
<dbReference type="Proteomes" id="UP000800093">
    <property type="component" value="Unassembled WGS sequence"/>
</dbReference>
<dbReference type="GO" id="GO:0031177">
    <property type="term" value="F:phosphopantetheine binding"/>
    <property type="evidence" value="ECO:0007669"/>
    <property type="project" value="InterPro"/>
</dbReference>
<dbReference type="SUPFAM" id="SSF55048">
    <property type="entry name" value="Probable ACP-binding domain of malonyl-CoA ACP transacylase"/>
    <property type="match status" value="1"/>
</dbReference>
<dbReference type="InterPro" id="IPR036291">
    <property type="entry name" value="NAD(P)-bd_dom_sf"/>
</dbReference>
<dbReference type="Gene3D" id="1.10.1200.10">
    <property type="entry name" value="ACP-like"/>
    <property type="match status" value="1"/>
</dbReference>
<dbReference type="InterPro" id="IPR020807">
    <property type="entry name" value="PKS_DH"/>
</dbReference>
<dbReference type="GO" id="GO:0004312">
    <property type="term" value="F:fatty acid synthase activity"/>
    <property type="evidence" value="ECO:0007669"/>
    <property type="project" value="TreeGrafter"/>
</dbReference>
<dbReference type="PROSITE" id="PS52019">
    <property type="entry name" value="PKS_MFAS_DH"/>
    <property type="match status" value="1"/>
</dbReference>
<feature type="active site" description="Proton donor; for dehydratase activity" evidence="5">
    <location>
        <position position="1148"/>
    </location>
</feature>
<dbReference type="SMART" id="SM00822">
    <property type="entry name" value="PKS_KR"/>
    <property type="match status" value="1"/>
</dbReference>
<evidence type="ECO:0000256" key="3">
    <source>
        <dbReference type="ARBA" id="ARBA00022679"/>
    </source>
</evidence>
<sequence length="2383" mass="259702">MSTICRSESRSPIAIIGLACRFPGDASNPSEFWNLLKNGRSTFSPTTGRYNADAFYHPESKNRQNVLPTRGGHFLKQDPYVFDAAFFNITAAEAMALDPKQRLALEVAYEALENAGLPLQKVAGTQTACYMGSAMGDYSSAVERDFAQFPKYHLLGTSEEMISNRISHFLDIHGPSATVQTACSSSHVATHLACQSLQSGESNMAIAGGVGLILTPDGTMYLNNLGFLSPFGHSKAFDENAGGYGRGEGCGILVLKRLDDAIRDGDNVRAIIRASGVNSDGWTQGVTMPSGDAQAALIKHVYESNGLEYGSTQYVEAHGTGTKAGDPVEAGAIYHTIGQCSGRKKLWIGSVKPNIGHLEAAAGMASIIKGVLAMENSLIPPNIHLSKINPAIPLDKWNMAVPTKLTPWPACQTKRMSVSGFGMGGTNAHFVMEEGPLSRNIVKHSYIIRKRLFVFSSNDQAGFKRLRGTLVKHLEHQGPAASSPEYLANLAHTLSIARSGLSWKDTIIAESAVELREQLEATLGQNATRAYRSRSPPRIGFVFTGQGAQWARMGIEMLERPAFKESVFKSDCFLKEMGCDWDTATELARKHGGSRLSSAEISQPICTVLQIALVDELQSWGISPSKVVGHSSGEIAAAYSIGALSQRDALAAAFFRGKAAAGLKRRKGSVAMVGMMAVGCSRMEADKLIADTKLQATVACVNSPSSITISGDTVALERLQEILTERKVFARLLKVDVAYHSSHMHSCSAEYAAAIDSIESYPAKGKTMVSSVTGSEVDPELLGPYYWVRNLISPVLFEHAIRRMVSPDGENNEIDLLIELGPHSTLGGPIEQIMSHYGIKNIEYKSMLTRGESALDTALRLAADLFHLSVAIDVSKVNGDSNCRLLTHLPPYPWNHSQNFRADSRIQREMAYQSSPTRSLIGLPLPKLDESERVWRSFIRLDEEPWLRDHTVGTTVVFPGAGMVSIVLEVAQQMVDQGKLARTFKLRDVSFLAAMTLPEGMAIEVTTHMRPHLISTSGSTPAAWWEFTVSSCIGSSGQLRNNCRGLISITYEEQRSAAMIHEDASIEAAHIADYHRILLECPKTCSKVAFYDGMARASFRYGEIFQGVENCHPGPGISAFEVKFVDIGETFSRGQLSRPFFINAATLDAMFQGTLGSTCTNNNSSNFSLAKPYLPAAIGELEISVRMPADVGCILPGFCRSQRHSLNEMSSNIIILDSSLSQVLMSVADLRLAEVEMEESSKPDGGIGIADVDLADITSEIHWNYALDVIEPTKISQVVSGKTPNEKLIDLVRMLIHQRPESNVVELVERFELLHNATMSKLSEKAILPNQIRYAILNSVDESFTPDNQERVFGKPFALNALDSESGMEKGLADLLILPNQISYNLDNQSGRVLERIIQLAKPEALLLLVGDATSDKEHIVPLTLKDKGFTLVYSIPAGNEYIALYSSSSKEMQKLERLTNGTHAKEAVIILEPSALSAQGQTFSKSLHAILENQGYPVLTVSGLVGVPEGKSYISLLELEKPMLENLSEFEFQCVRSLMLSCERLLWITCGDNPSLGMIDGLLRVVRSEMASVKAQVLHLSSEGFQKGPSLAARIIASENLDNEFRERDGLLQVSRAYKSLRENDRVRDHLYDATRIKELKFGKESSNLPSLRLNIGKPGLLDTLHFAPDESTLRTPLSDNEVEIQVKATGLNFRDIMASMGLVPVRGLGQEASGIVLRAGSNAARSFKPGDRVSTLSLGGTHATRTRCDFRVTMKIPETMSFEEAAAVPAVHATAYFALVKLARLRRGQTVLIHAAAGGVGQAAVQLSIHLGLVVYATVGTDDKRELIMEQYGIPEENIFHSRDSSFVKGIKRTTGGRGVDCVLNSLSGELLRVSFDCLATFGTFIEIGLRDITNNMRLDMRPFSKSTTFTFINMHTLLEQDADTANQIVSEVFKLLQKGILRAPYPMVVYPVGQLEEAFRTMQQGRHRGKLVLSFTGETCKAPVLCKAKDSLKLDPNATYLLVGGLGGLGRSLAMELVASGARNIAFFSRSSDAKPEAKAAVDQLRIHGAMVKLYSGDVADEDSFLAAMKQCSDELPPIKGVVQMAMVLRDVLLEKMTYDEWKVPLQSKVAGTWNLHKYFDHERPLDFLIFCSSISGIIGNVGQAQYAAGNTYQDRLAEYRRSQGLKAVSVNLGMMRDVGVIAETGMNALKLWEDVLGIREPAFHALMKSLINAQQQNGGVSEDTCPVQVCTGLGSADILTTHNLPQPGYFKDPRFGPLAVSNRSSTAGNTSTAEGPAASLASRLSDANNGKDPGGPARVITDALVKKTAEILRIPPSEVDPSQPMYHYGVDSLVALEVRNWITREMKANMPLLDILAAVPMQSFAERILKKSKLVMGSA</sequence>
<keyword evidence="4" id="KW-0511">Multifunctional enzyme</keyword>
<dbReference type="Gene3D" id="3.40.50.720">
    <property type="entry name" value="NAD(P)-binding Rossmann-like Domain"/>
    <property type="match status" value="1"/>
</dbReference>
<dbReference type="Pfam" id="PF21089">
    <property type="entry name" value="PKS_DH_N"/>
    <property type="match status" value="1"/>
</dbReference>
<dbReference type="PROSITE" id="PS00012">
    <property type="entry name" value="PHOSPHOPANTETHEINE"/>
    <property type="match status" value="1"/>
</dbReference>
<dbReference type="SMART" id="SM00829">
    <property type="entry name" value="PKS_ER"/>
    <property type="match status" value="1"/>
</dbReference>
<feature type="domain" description="Ketosynthase family 3 (KS3)" evidence="7">
    <location>
        <begin position="10"/>
        <end position="434"/>
    </location>
</feature>
<gene>
    <name evidence="9" type="ORF">CC78DRAFT_596653</name>
</gene>
<evidence type="ECO:0000256" key="4">
    <source>
        <dbReference type="ARBA" id="ARBA00023268"/>
    </source>
</evidence>
<dbReference type="InterPro" id="IPR011032">
    <property type="entry name" value="GroES-like_sf"/>
</dbReference>
<dbReference type="Pfam" id="PF14765">
    <property type="entry name" value="PS-DH"/>
    <property type="match status" value="1"/>
</dbReference>
<organism evidence="9 10">
    <name type="scientific">Lojkania enalia</name>
    <dbReference type="NCBI Taxonomy" id="147567"/>
    <lineage>
        <taxon>Eukaryota</taxon>
        <taxon>Fungi</taxon>
        <taxon>Dikarya</taxon>
        <taxon>Ascomycota</taxon>
        <taxon>Pezizomycotina</taxon>
        <taxon>Dothideomycetes</taxon>
        <taxon>Pleosporomycetidae</taxon>
        <taxon>Pleosporales</taxon>
        <taxon>Pleosporales incertae sedis</taxon>
        <taxon>Lojkania</taxon>
    </lineage>
</organism>
<dbReference type="Pfam" id="PF00698">
    <property type="entry name" value="Acyl_transf_1"/>
    <property type="match status" value="1"/>
</dbReference>
<name>A0A9P4JW79_9PLEO</name>
<dbReference type="InterPro" id="IPR032821">
    <property type="entry name" value="PKS_assoc"/>
</dbReference>
<dbReference type="InterPro" id="IPR049551">
    <property type="entry name" value="PKS_DH_C"/>
</dbReference>
<dbReference type="Pfam" id="PF00109">
    <property type="entry name" value="ketoacyl-synt"/>
    <property type="match status" value="1"/>
</dbReference>
<protein>
    <submittedName>
        <fullName evidence="9">Reducing polyketide synthase</fullName>
    </submittedName>
</protein>
<feature type="domain" description="Carrier" evidence="6">
    <location>
        <begin position="2299"/>
        <end position="2376"/>
    </location>
</feature>
<evidence type="ECO:0000259" key="6">
    <source>
        <dbReference type="PROSITE" id="PS50075"/>
    </source>
</evidence>
<dbReference type="InterPro" id="IPR057326">
    <property type="entry name" value="KR_dom"/>
</dbReference>
<dbReference type="Gene3D" id="3.10.129.110">
    <property type="entry name" value="Polyketide synthase dehydratase"/>
    <property type="match status" value="1"/>
</dbReference>
<dbReference type="CDD" id="cd05195">
    <property type="entry name" value="enoyl_red"/>
    <property type="match status" value="1"/>
</dbReference>
<evidence type="ECO:0000259" key="7">
    <source>
        <dbReference type="PROSITE" id="PS52004"/>
    </source>
</evidence>
<dbReference type="SMART" id="SM00826">
    <property type="entry name" value="PKS_DH"/>
    <property type="match status" value="1"/>
</dbReference>
<dbReference type="PANTHER" id="PTHR43775">
    <property type="entry name" value="FATTY ACID SYNTHASE"/>
    <property type="match status" value="1"/>
</dbReference>
<dbReference type="InterPro" id="IPR016036">
    <property type="entry name" value="Malonyl_transacylase_ACP-bd"/>
</dbReference>
<dbReference type="Pfam" id="PF13602">
    <property type="entry name" value="ADH_zinc_N_2"/>
    <property type="match status" value="1"/>
</dbReference>
<dbReference type="Gene3D" id="3.40.366.10">
    <property type="entry name" value="Malonyl-Coenzyme A Acyl Carrier Protein, domain 2"/>
    <property type="match status" value="1"/>
</dbReference>
<dbReference type="InterPro" id="IPR006162">
    <property type="entry name" value="Ppantetheine_attach_site"/>
</dbReference>
<dbReference type="SMART" id="SM00825">
    <property type="entry name" value="PKS_KS"/>
    <property type="match status" value="1"/>
</dbReference>
<dbReference type="InterPro" id="IPR014030">
    <property type="entry name" value="Ketoacyl_synth_N"/>
</dbReference>
<dbReference type="FunFam" id="3.40.50.720:FF:000209">
    <property type="entry name" value="Polyketide synthase Pks12"/>
    <property type="match status" value="1"/>
</dbReference>
<dbReference type="InterPro" id="IPR016035">
    <property type="entry name" value="Acyl_Trfase/lysoPLipase"/>
</dbReference>
<evidence type="ECO:0000313" key="10">
    <source>
        <dbReference type="Proteomes" id="UP000800093"/>
    </source>
</evidence>
<dbReference type="InterPro" id="IPR049900">
    <property type="entry name" value="PKS_mFAS_DH"/>
</dbReference>
<evidence type="ECO:0000256" key="5">
    <source>
        <dbReference type="PROSITE-ProRule" id="PRU01363"/>
    </source>
</evidence>
<dbReference type="CDD" id="cd00833">
    <property type="entry name" value="PKS"/>
    <property type="match status" value="1"/>
</dbReference>
<dbReference type="InterPro" id="IPR036736">
    <property type="entry name" value="ACP-like_sf"/>
</dbReference>
<dbReference type="SUPFAM" id="SSF53901">
    <property type="entry name" value="Thiolase-like"/>
    <property type="match status" value="1"/>
</dbReference>
<dbReference type="InterPro" id="IPR020843">
    <property type="entry name" value="ER"/>
</dbReference>
<keyword evidence="1" id="KW-0596">Phosphopantetheine</keyword>
<dbReference type="GO" id="GO:0044550">
    <property type="term" value="P:secondary metabolite biosynthetic process"/>
    <property type="evidence" value="ECO:0007669"/>
    <property type="project" value="TreeGrafter"/>
</dbReference>
<dbReference type="SMART" id="SM00823">
    <property type="entry name" value="PKS_PP"/>
    <property type="match status" value="1"/>
</dbReference>
<evidence type="ECO:0000256" key="2">
    <source>
        <dbReference type="ARBA" id="ARBA00022553"/>
    </source>
</evidence>
<reference evidence="10" key="1">
    <citation type="journal article" date="2020" name="Stud. Mycol.">
        <title>101 Dothideomycetes genomes: A test case for predicting lifestyles and emergence of pathogens.</title>
        <authorList>
            <person name="Haridas S."/>
            <person name="Albert R."/>
            <person name="Binder M."/>
            <person name="Bloem J."/>
            <person name="LaButti K."/>
            <person name="Salamov A."/>
            <person name="Andreopoulos B."/>
            <person name="Baker S."/>
            <person name="Barry K."/>
            <person name="Bills G."/>
            <person name="Bluhm B."/>
            <person name="Cannon C."/>
            <person name="Castanera R."/>
            <person name="Culley D."/>
            <person name="Daum C."/>
            <person name="Ezra D."/>
            <person name="Gonzalez J."/>
            <person name="Henrissat B."/>
            <person name="Kuo A."/>
            <person name="Liang C."/>
            <person name="Lipzen A."/>
            <person name="Lutzoni F."/>
            <person name="Magnuson J."/>
            <person name="Mondo S."/>
            <person name="Nolan M."/>
            <person name="Ohm R."/>
            <person name="Pangilinan J."/>
            <person name="Park H.-J."/>
            <person name="Ramirez L."/>
            <person name="Alfaro M."/>
            <person name="Sun H."/>
            <person name="Tritt A."/>
            <person name="Yoshinaga Y."/>
            <person name="Zwiers L.-H."/>
            <person name="Turgeon B."/>
            <person name="Goodwin S."/>
            <person name="Spatafora J."/>
            <person name="Crous P."/>
            <person name="Grigoriev I."/>
        </authorList>
    </citation>
    <scope>NUCLEOTIDE SEQUENCE [LARGE SCALE GENOMIC DNA]</scope>
    <source>
        <strain evidence="10">CBS 304.66</strain>
    </source>
</reference>
<dbReference type="OrthoDB" id="329835at2759"/>
<evidence type="ECO:0000313" key="9">
    <source>
        <dbReference type="EMBL" id="KAF2258097.1"/>
    </source>
</evidence>
<dbReference type="InterPro" id="IPR016039">
    <property type="entry name" value="Thiolase-like"/>
</dbReference>
<dbReference type="SUPFAM" id="SSF52151">
    <property type="entry name" value="FabD/lysophospholipase-like"/>
    <property type="match status" value="1"/>
</dbReference>
<dbReference type="InterPro" id="IPR042104">
    <property type="entry name" value="PKS_dehydratase_sf"/>
</dbReference>
<dbReference type="GO" id="GO:0006633">
    <property type="term" value="P:fatty acid biosynthetic process"/>
    <property type="evidence" value="ECO:0007669"/>
    <property type="project" value="TreeGrafter"/>
</dbReference>
<dbReference type="SUPFAM" id="SSF51735">
    <property type="entry name" value="NAD(P)-binding Rossmann-fold domains"/>
    <property type="match status" value="2"/>
</dbReference>
<dbReference type="PROSITE" id="PS50075">
    <property type="entry name" value="CARRIER"/>
    <property type="match status" value="1"/>
</dbReference>
<dbReference type="SUPFAM" id="SSF50129">
    <property type="entry name" value="GroES-like"/>
    <property type="match status" value="1"/>
</dbReference>
<dbReference type="Pfam" id="PF23297">
    <property type="entry name" value="ACP_SdgA_C"/>
    <property type="match status" value="1"/>
</dbReference>
<dbReference type="InterPro" id="IPR009081">
    <property type="entry name" value="PP-bd_ACP"/>
</dbReference>
<accession>A0A9P4JW79</accession>
<dbReference type="InterPro" id="IPR001227">
    <property type="entry name" value="Ac_transferase_dom_sf"/>
</dbReference>
<feature type="region of interest" description="C-terminal hotdog fold" evidence="5">
    <location>
        <begin position="1082"/>
        <end position="1241"/>
    </location>
</feature>
<dbReference type="InterPro" id="IPR013154">
    <property type="entry name" value="ADH-like_N"/>
</dbReference>